<comment type="similarity">
    <text evidence="2 14">Belongs to the MnmA/TRMU family.</text>
</comment>
<keyword evidence="10 14" id="KW-0067">ATP-binding</keyword>
<dbReference type="NCBIfam" id="TIGR00420">
    <property type="entry name" value="trmU"/>
    <property type="match status" value="1"/>
</dbReference>
<keyword evidence="5 14" id="KW-0963">Cytoplasm</keyword>
<organism evidence="17 18">
    <name type="scientific">Thiohalophilus thiocyanatoxydans</name>
    <dbReference type="NCBI Taxonomy" id="381308"/>
    <lineage>
        <taxon>Bacteria</taxon>
        <taxon>Pseudomonadati</taxon>
        <taxon>Pseudomonadota</taxon>
        <taxon>Gammaproteobacteria</taxon>
        <taxon>Thiohalomonadales</taxon>
        <taxon>Thiohalophilaceae</taxon>
        <taxon>Thiohalophilus</taxon>
    </lineage>
</organism>
<dbReference type="EC" id="2.8.1.13" evidence="3 14"/>
<dbReference type="HAMAP" id="MF_00144">
    <property type="entry name" value="tRNA_thiouridyl_MnmA"/>
    <property type="match status" value="1"/>
</dbReference>
<feature type="active site" description="Cysteine persulfide intermediate" evidence="14">
    <location>
        <position position="193"/>
    </location>
</feature>
<evidence type="ECO:0000256" key="5">
    <source>
        <dbReference type="ARBA" id="ARBA00022490"/>
    </source>
</evidence>
<dbReference type="FunFam" id="2.40.30.10:FF:000023">
    <property type="entry name" value="tRNA-specific 2-thiouridylase MnmA"/>
    <property type="match status" value="1"/>
</dbReference>
<dbReference type="Pfam" id="PF20258">
    <property type="entry name" value="tRNA_Me_trans_C"/>
    <property type="match status" value="1"/>
</dbReference>
<name>A0A4R8IZA4_9GAMM</name>
<dbReference type="Pfam" id="PF20259">
    <property type="entry name" value="tRNA_Me_trans_M"/>
    <property type="match status" value="1"/>
</dbReference>
<dbReference type="InterPro" id="IPR014729">
    <property type="entry name" value="Rossmann-like_a/b/a_fold"/>
</dbReference>
<feature type="binding site" evidence="14">
    <location>
        <begin position="6"/>
        <end position="13"/>
    </location>
    <ligand>
        <name>ATP</name>
        <dbReference type="ChEBI" id="CHEBI:30616"/>
    </ligand>
</feature>
<accession>A0A4R8IZA4</accession>
<evidence type="ECO:0000256" key="10">
    <source>
        <dbReference type="ARBA" id="ARBA00022840"/>
    </source>
</evidence>
<evidence type="ECO:0000313" key="17">
    <source>
        <dbReference type="EMBL" id="TDY02783.1"/>
    </source>
</evidence>
<keyword evidence="18" id="KW-1185">Reference proteome</keyword>
<feature type="domain" description="tRNA-specific 2-thiouridylase MnmA-like central" evidence="16">
    <location>
        <begin position="202"/>
        <end position="268"/>
    </location>
</feature>
<dbReference type="InterPro" id="IPR004506">
    <property type="entry name" value="MnmA-like"/>
</dbReference>
<evidence type="ECO:0000256" key="11">
    <source>
        <dbReference type="ARBA" id="ARBA00022884"/>
    </source>
</evidence>
<dbReference type="GO" id="GO:0002143">
    <property type="term" value="P:tRNA wobble position uridine thiolation"/>
    <property type="evidence" value="ECO:0007669"/>
    <property type="project" value="TreeGrafter"/>
</dbReference>
<evidence type="ECO:0000256" key="2">
    <source>
        <dbReference type="ARBA" id="ARBA00006191"/>
    </source>
</evidence>
<feature type="binding site" evidence="14">
    <location>
        <position position="121"/>
    </location>
    <ligand>
        <name>ATP</name>
        <dbReference type="ChEBI" id="CHEBI:30616"/>
    </ligand>
</feature>
<dbReference type="GO" id="GO:0000049">
    <property type="term" value="F:tRNA binding"/>
    <property type="evidence" value="ECO:0007669"/>
    <property type="project" value="UniProtKB-KW"/>
</dbReference>
<feature type="region of interest" description="Interaction with tRNA" evidence="14">
    <location>
        <begin position="305"/>
        <end position="306"/>
    </location>
</feature>
<evidence type="ECO:0000256" key="4">
    <source>
        <dbReference type="ARBA" id="ARBA00013805"/>
    </source>
</evidence>
<dbReference type="FunFam" id="2.30.30.280:FF:000001">
    <property type="entry name" value="tRNA-specific 2-thiouridylase MnmA"/>
    <property type="match status" value="1"/>
</dbReference>
<feature type="region of interest" description="Interaction with tRNA" evidence="14">
    <location>
        <begin position="143"/>
        <end position="145"/>
    </location>
</feature>
<comment type="function">
    <text evidence="14">Catalyzes the 2-thiolation of uridine at the wobble position (U34) of tRNA, leading to the formation of s(2)U34.</text>
</comment>
<keyword evidence="12" id="KW-1015">Disulfide bond</keyword>
<keyword evidence="8 14" id="KW-0819">tRNA processing</keyword>
<dbReference type="GO" id="GO:0032259">
    <property type="term" value="P:methylation"/>
    <property type="evidence" value="ECO:0007669"/>
    <property type="project" value="UniProtKB-KW"/>
</dbReference>
<dbReference type="GO" id="GO:0005737">
    <property type="term" value="C:cytoplasm"/>
    <property type="evidence" value="ECO:0007669"/>
    <property type="project" value="UniProtKB-SubCell"/>
</dbReference>
<keyword evidence="9 14" id="KW-0547">Nucleotide-binding</keyword>
<keyword evidence="11 14" id="KW-0694">RNA-binding</keyword>
<evidence type="ECO:0000256" key="3">
    <source>
        <dbReference type="ARBA" id="ARBA00011949"/>
    </source>
</evidence>
<evidence type="ECO:0000256" key="7">
    <source>
        <dbReference type="ARBA" id="ARBA00022679"/>
    </source>
</evidence>
<evidence type="ECO:0000256" key="6">
    <source>
        <dbReference type="ARBA" id="ARBA00022555"/>
    </source>
</evidence>
<dbReference type="InterPro" id="IPR046885">
    <property type="entry name" value="MnmA-like_C"/>
</dbReference>
<feature type="active site" description="Nucleophile" evidence="14">
    <location>
        <position position="97"/>
    </location>
</feature>
<dbReference type="GO" id="GO:0008168">
    <property type="term" value="F:methyltransferase activity"/>
    <property type="evidence" value="ECO:0007669"/>
    <property type="project" value="UniProtKB-KW"/>
</dbReference>
<evidence type="ECO:0000259" key="15">
    <source>
        <dbReference type="Pfam" id="PF20258"/>
    </source>
</evidence>
<sequence length="362" mass="40759">MDIIVGMSGGVDSSVAALLLKQQGHAVRGVFMKNWEGDDEDDHCAAEEDLKDAQQVCEALGIPLQGVNFADQYWDRVFSYFLQEYGAGRTPNPDILCNREIKFRAFLDYALAQGAERIATGHYARIREQDGRFYLLRGKDHNKDQSYFLYTLNQEQLGRSLFPVGELDKPQVRWLAEQQDLITYNKKDSTGICFIGERDFRAFLKHYLPARPGEIRTPEGDRLGRHEGLMYYTLGQRQGLGIGGVRGYPDATWYVADKDLENNVLIVVNGHDHPLLYSQQLSATDLHWVAGSAPPIPLQCTARTRYRQPDTACTITALHDGVCEVSFADPQWAITPGQSIVFYQDEVCLGGGIIQNYQRSQA</sequence>
<dbReference type="CDD" id="cd01998">
    <property type="entry name" value="MnmA_TRMU-like"/>
    <property type="match status" value="1"/>
</dbReference>
<comment type="caution">
    <text evidence="14">Lacks conserved residue(s) required for the propagation of feature annotation.</text>
</comment>
<keyword evidence="7 14" id="KW-0808">Transferase</keyword>
<feature type="site" description="Interaction with tRNA" evidence="14">
    <location>
        <position position="338"/>
    </location>
</feature>
<evidence type="ECO:0000313" key="18">
    <source>
        <dbReference type="Proteomes" id="UP000294914"/>
    </source>
</evidence>
<dbReference type="EMBL" id="SOQX01000002">
    <property type="protein sequence ID" value="TDY02783.1"/>
    <property type="molecule type" value="Genomic_DNA"/>
</dbReference>
<evidence type="ECO:0000256" key="9">
    <source>
        <dbReference type="ARBA" id="ARBA00022741"/>
    </source>
</evidence>
<comment type="subcellular location">
    <subcellularLocation>
        <location evidence="1 14">Cytoplasm</location>
    </subcellularLocation>
</comment>
<feature type="region of interest" description="Interaction with target base in tRNA" evidence="14">
    <location>
        <begin position="92"/>
        <end position="94"/>
    </location>
</feature>
<dbReference type="PANTHER" id="PTHR11933">
    <property type="entry name" value="TRNA 5-METHYLAMINOMETHYL-2-THIOURIDYLATE -METHYLTRANSFERASE"/>
    <property type="match status" value="1"/>
</dbReference>
<comment type="catalytic activity">
    <reaction evidence="13 14">
        <text>S-sulfanyl-L-cysteinyl-[protein] + uridine(34) in tRNA + AH2 + ATP = 2-thiouridine(34) in tRNA + L-cysteinyl-[protein] + A + AMP + diphosphate + H(+)</text>
        <dbReference type="Rhea" id="RHEA:47032"/>
        <dbReference type="Rhea" id="RHEA-COMP:10131"/>
        <dbReference type="Rhea" id="RHEA-COMP:11726"/>
        <dbReference type="Rhea" id="RHEA-COMP:11727"/>
        <dbReference type="Rhea" id="RHEA-COMP:11728"/>
        <dbReference type="ChEBI" id="CHEBI:13193"/>
        <dbReference type="ChEBI" id="CHEBI:15378"/>
        <dbReference type="ChEBI" id="CHEBI:17499"/>
        <dbReference type="ChEBI" id="CHEBI:29950"/>
        <dbReference type="ChEBI" id="CHEBI:30616"/>
        <dbReference type="ChEBI" id="CHEBI:33019"/>
        <dbReference type="ChEBI" id="CHEBI:61963"/>
        <dbReference type="ChEBI" id="CHEBI:65315"/>
        <dbReference type="ChEBI" id="CHEBI:87170"/>
        <dbReference type="ChEBI" id="CHEBI:456215"/>
        <dbReference type="EC" id="2.8.1.13"/>
    </reaction>
</comment>
<keyword evidence="17" id="KW-0489">Methyltransferase</keyword>
<feature type="binding site" evidence="14">
    <location>
        <position position="32"/>
    </location>
    <ligand>
        <name>ATP</name>
        <dbReference type="ChEBI" id="CHEBI:30616"/>
    </ligand>
</feature>
<dbReference type="Gene3D" id="3.40.50.620">
    <property type="entry name" value="HUPs"/>
    <property type="match status" value="1"/>
</dbReference>
<dbReference type="Proteomes" id="UP000294914">
    <property type="component" value="Unassembled WGS sequence"/>
</dbReference>
<keyword evidence="6 14" id="KW-0820">tRNA-binding</keyword>
<evidence type="ECO:0000259" key="16">
    <source>
        <dbReference type="Pfam" id="PF20259"/>
    </source>
</evidence>
<feature type="domain" description="tRNA-specific 2-thiouridylase MnmA-like C-terminal" evidence="15">
    <location>
        <begin position="278"/>
        <end position="354"/>
    </location>
</feature>
<dbReference type="InterPro" id="IPR023382">
    <property type="entry name" value="MnmA-like_central_sf"/>
</dbReference>
<evidence type="ECO:0000256" key="8">
    <source>
        <dbReference type="ARBA" id="ARBA00022694"/>
    </source>
</evidence>
<dbReference type="InterPro" id="IPR046884">
    <property type="entry name" value="MnmA-like_central"/>
</dbReference>
<dbReference type="Pfam" id="PF03054">
    <property type="entry name" value="tRNA_Me_trans"/>
    <property type="match status" value="1"/>
</dbReference>
<dbReference type="SUPFAM" id="SSF52402">
    <property type="entry name" value="Adenine nucleotide alpha hydrolases-like"/>
    <property type="match status" value="1"/>
</dbReference>
<dbReference type="Gene3D" id="2.40.30.10">
    <property type="entry name" value="Translation factors"/>
    <property type="match status" value="1"/>
</dbReference>
<dbReference type="AlphaFoldDB" id="A0A4R8IZA4"/>
<dbReference type="NCBIfam" id="NF001138">
    <property type="entry name" value="PRK00143.1"/>
    <property type="match status" value="1"/>
</dbReference>
<evidence type="ECO:0000256" key="12">
    <source>
        <dbReference type="ARBA" id="ARBA00023157"/>
    </source>
</evidence>
<dbReference type="PANTHER" id="PTHR11933:SF5">
    <property type="entry name" value="MITOCHONDRIAL TRNA-SPECIFIC 2-THIOURIDYLASE 1"/>
    <property type="match status" value="1"/>
</dbReference>
<dbReference type="Gene3D" id="2.30.30.280">
    <property type="entry name" value="Adenine nucleotide alpha hydrolases-like domains"/>
    <property type="match status" value="1"/>
</dbReference>
<protein>
    <recommendedName>
        <fullName evidence="4 14">tRNA-specific 2-thiouridylase MnmA</fullName>
        <ecNumber evidence="3 14">2.8.1.13</ecNumber>
    </recommendedName>
</protein>
<reference evidence="17 18" key="1">
    <citation type="submission" date="2019-03" db="EMBL/GenBank/DDBJ databases">
        <title>Genomic Encyclopedia of Type Strains, Phase IV (KMG-IV): sequencing the most valuable type-strain genomes for metagenomic binning, comparative biology and taxonomic classification.</title>
        <authorList>
            <person name="Goeker M."/>
        </authorList>
    </citation>
    <scope>NUCLEOTIDE SEQUENCE [LARGE SCALE GENOMIC DNA]</scope>
    <source>
        <strain evidence="17 18">DSM 16326</strain>
    </source>
</reference>
<proteinExistence type="inferred from homology"/>
<gene>
    <name evidence="14" type="primary">mnmA</name>
    <name evidence="17" type="ORF">EDC23_1164</name>
</gene>
<comment type="caution">
    <text evidence="17">The sequence shown here is derived from an EMBL/GenBank/DDBJ whole genome shotgun (WGS) entry which is preliminary data.</text>
</comment>
<evidence type="ECO:0000256" key="1">
    <source>
        <dbReference type="ARBA" id="ARBA00004496"/>
    </source>
</evidence>
<evidence type="ECO:0000256" key="13">
    <source>
        <dbReference type="ARBA" id="ARBA00051542"/>
    </source>
</evidence>
<evidence type="ECO:0000256" key="14">
    <source>
        <dbReference type="HAMAP-Rule" id="MF_00144"/>
    </source>
</evidence>
<dbReference type="FunFam" id="3.40.50.620:FF:000004">
    <property type="entry name" value="tRNA-specific 2-thiouridylase MnmA"/>
    <property type="match status" value="1"/>
</dbReference>
<dbReference type="GO" id="GO:0005524">
    <property type="term" value="F:ATP binding"/>
    <property type="evidence" value="ECO:0007669"/>
    <property type="project" value="UniProtKB-KW"/>
</dbReference>
<dbReference type="GO" id="GO:0103016">
    <property type="term" value="F:tRNA-uridine 2-sulfurtransferase activity"/>
    <property type="evidence" value="ECO:0007669"/>
    <property type="project" value="UniProtKB-EC"/>
</dbReference>
<feature type="site" description="Interaction with tRNA" evidence="14">
    <location>
        <position position="122"/>
    </location>
</feature>